<accession>A0ABY4HW03</accession>
<keyword evidence="1" id="KW-1133">Transmembrane helix</keyword>
<reference evidence="2 3" key="1">
    <citation type="submission" date="2022-04" db="EMBL/GenBank/DDBJ databases">
        <title>The arsenic-methylating capacity of Chitinophaga filiformis YT5 during chitin decomposition.</title>
        <authorList>
            <person name="Chen G."/>
            <person name="Liang Y."/>
        </authorList>
    </citation>
    <scope>NUCLEOTIDE SEQUENCE [LARGE SCALE GENOMIC DNA]</scope>
    <source>
        <strain evidence="2 3">YT5</strain>
    </source>
</reference>
<protein>
    <submittedName>
        <fullName evidence="2">Uncharacterized protein</fullName>
    </submittedName>
</protein>
<sequence length="270" mass="31025">MRLLNKLEQDLCMTILQENGNYIFLQNIILRHVQGATFHTELGPQGEKLAWIEIFTGAQETSEINQDEAKKRYREMMSLLVTAVHLIGLLEKNGYLVLHQEAPTEKKHDFGYRGVGVPVRCDLHDKAIIDSLINYVDRVLITNDEFERFCKEGFIARDEQRYQRQIRNTFIAIAISTISLLISAYTNVRGWLSDGTKIGQQQMSQVDFYLGATNKKLDSIVFLLKMVHRQTRDSLVNPSAFTSNSLKSDTMNNIRLTPLKMHGSRLVNYK</sequence>
<gene>
    <name evidence="2" type="ORF">MYF79_23660</name>
</gene>
<organism evidence="2 3">
    <name type="scientific">Chitinophaga filiformis</name>
    <name type="common">Myxococcus filiformis</name>
    <name type="synonym">Flexibacter filiformis</name>
    <dbReference type="NCBI Taxonomy" id="104663"/>
    <lineage>
        <taxon>Bacteria</taxon>
        <taxon>Pseudomonadati</taxon>
        <taxon>Bacteroidota</taxon>
        <taxon>Chitinophagia</taxon>
        <taxon>Chitinophagales</taxon>
        <taxon>Chitinophagaceae</taxon>
        <taxon>Chitinophaga</taxon>
    </lineage>
</organism>
<dbReference type="RefSeq" id="WP_247810295.1">
    <property type="nucleotide sequence ID" value="NZ_CP095855.1"/>
</dbReference>
<proteinExistence type="predicted"/>
<dbReference type="Proteomes" id="UP000830198">
    <property type="component" value="Chromosome"/>
</dbReference>
<dbReference type="EMBL" id="CP095855">
    <property type="protein sequence ID" value="UPK67953.1"/>
    <property type="molecule type" value="Genomic_DNA"/>
</dbReference>
<keyword evidence="1" id="KW-0472">Membrane</keyword>
<evidence type="ECO:0000313" key="3">
    <source>
        <dbReference type="Proteomes" id="UP000830198"/>
    </source>
</evidence>
<name>A0ABY4HW03_CHIFI</name>
<keyword evidence="3" id="KW-1185">Reference proteome</keyword>
<evidence type="ECO:0000256" key="1">
    <source>
        <dbReference type="SAM" id="Phobius"/>
    </source>
</evidence>
<evidence type="ECO:0000313" key="2">
    <source>
        <dbReference type="EMBL" id="UPK67953.1"/>
    </source>
</evidence>
<keyword evidence="1" id="KW-0812">Transmembrane</keyword>
<feature type="transmembrane region" description="Helical" evidence="1">
    <location>
        <begin position="170"/>
        <end position="192"/>
    </location>
</feature>